<comment type="caution">
    <text evidence="3">The sequence shown here is derived from an EMBL/GenBank/DDBJ whole genome shotgun (WGS) entry which is preliminary data.</text>
</comment>
<keyword evidence="1" id="KW-1133">Transmembrane helix</keyword>
<dbReference type="Pfam" id="PF03703">
    <property type="entry name" value="bPH_2"/>
    <property type="match status" value="1"/>
</dbReference>
<sequence>MTTPAGTPPRPPRHQVDPRAVRYWLTSGLISLVTVVVVAVVPALLWEPVRPWFLGIGALVALLVLPRVVVAPWLRYRTHRWEATDTAVYSRTGWWGREWRIAPLSRVQTVEAKRNVLHQAFGLAAVSVTTASAQGAIVIDGLDATVADDLVAALTTATEQTQGDAT</sequence>
<dbReference type="PANTHER" id="PTHR34473">
    <property type="entry name" value="UPF0699 TRANSMEMBRANE PROTEIN YDBS"/>
    <property type="match status" value="1"/>
</dbReference>
<keyword evidence="4" id="KW-1185">Reference proteome</keyword>
<dbReference type="OrthoDB" id="3730669at2"/>
<feature type="domain" description="YdbS-like PH" evidence="2">
    <location>
        <begin position="76"/>
        <end position="151"/>
    </location>
</feature>
<name>A0A510V0L1_9CELL</name>
<accession>A0A510V0L1</accession>
<evidence type="ECO:0000259" key="2">
    <source>
        <dbReference type="Pfam" id="PF03703"/>
    </source>
</evidence>
<dbReference type="Proteomes" id="UP000321118">
    <property type="component" value="Unassembled WGS sequence"/>
</dbReference>
<keyword evidence="1" id="KW-0472">Membrane</keyword>
<keyword evidence="1" id="KW-0812">Transmembrane</keyword>
<proteinExistence type="predicted"/>
<dbReference type="AlphaFoldDB" id="A0A510V0L1"/>
<evidence type="ECO:0000256" key="1">
    <source>
        <dbReference type="SAM" id="Phobius"/>
    </source>
</evidence>
<dbReference type="RefSeq" id="WP_146925920.1">
    <property type="nucleotide sequence ID" value="NZ_BJUB01000002.1"/>
</dbReference>
<feature type="transmembrane region" description="Helical" evidence="1">
    <location>
        <begin position="52"/>
        <end position="70"/>
    </location>
</feature>
<dbReference type="EMBL" id="BJUB01000002">
    <property type="protein sequence ID" value="GEK20447.1"/>
    <property type="molecule type" value="Genomic_DNA"/>
</dbReference>
<organism evidence="3 4">
    <name type="scientific">Cellulomonas xylanilytica</name>
    <dbReference type="NCBI Taxonomy" id="233583"/>
    <lineage>
        <taxon>Bacteria</taxon>
        <taxon>Bacillati</taxon>
        <taxon>Actinomycetota</taxon>
        <taxon>Actinomycetes</taxon>
        <taxon>Micrococcales</taxon>
        <taxon>Cellulomonadaceae</taxon>
        <taxon>Cellulomonas</taxon>
    </lineage>
</organism>
<evidence type="ECO:0000313" key="4">
    <source>
        <dbReference type="Proteomes" id="UP000321118"/>
    </source>
</evidence>
<evidence type="ECO:0000313" key="3">
    <source>
        <dbReference type="EMBL" id="GEK20447.1"/>
    </source>
</evidence>
<reference evidence="3 4" key="1">
    <citation type="submission" date="2019-07" db="EMBL/GenBank/DDBJ databases">
        <title>Whole genome shotgun sequence of Cellulomonas xylanilytica NBRC 101102.</title>
        <authorList>
            <person name="Hosoyama A."/>
            <person name="Uohara A."/>
            <person name="Ohji S."/>
            <person name="Ichikawa N."/>
        </authorList>
    </citation>
    <scope>NUCLEOTIDE SEQUENCE [LARGE SCALE GENOMIC DNA]</scope>
    <source>
        <strain evidence="3 4">NBRC 101102</strain>
    </source>
</reference>
<dbReference type="InterPro" id="IPR005182">
    <property type="entry name" value="YdbS-like_PH"/>
</dbReference>
<protein>
    <submittedName>
        <fullName evidence="3">Membrane protein</fullName>
    </submittedName>
</protein>
<gene>
    <name evidence="3" type="ORF">CXY01_09670</name>
</gene>
<feature type="transmembrane region" description="Helical" evidence="1">
    <location>
        <begin position="21"/>
        <end position="46"/>
    </location>
</feature>
<dbReference type="PANTHER" id="PTHR34473:SF3">
    <property type="entry name" value="TRANSMEMBRANE PROTEIN-RELATED"/>
    <property type="match status" value="1"/>
</dbReference>